<dbReference type="RefSeq" id="WP_257314451.1">
    <property type="nucleotide sequence ID" value="NZ_JANFDG010000006.1"/>
</dbReference>
<protein>
    <submittedName>
        <fullName evidence="1">Uncharacterized protein</fullName>
    </submittedName>
</protein>
<accession>A0ABV7DDE6</accession>
<proteinExistence type="predicted"/>
<keyword evidence="2" id="KW-1185">Reference proteome</keyword>
<name>A0ABV7DDE6_9HYPH</name>
<evidence type="ECO:0000313" key="2">
    <source>
        <dbReference type="Proteomes" id="UP001595377"/>
    </source>
</evidence>
<comment type="caution">
    <text evidence="1">The sequence shown here is derived from an EMBL/GenBank/DDBJ whole genome shotgun (WGS) entry which is preliminary data.</text>
</comment>
<reference evidence="2" key="1">
    <citation type="journal article" date="2019" name="Int. J. Syst. Evol. Microbiol.">
        <title>The Global Catalogue of Microorganisms (GCM) 10K type strain sequencing project: providing services to taxonomists for standard genome sequencing and annotation.</title>
        <authorList>
            <consortium name="The Broad Institute Genomics Platform"/>
            <consortium name="The Broad Institute Genome Sequencing Center for Infectious Disease"/>
            <person name="Wu L."/>
            <person name="Ma J."/>
        </authorList>
    </citation>
    <scope>NUCLEOTIDE SEQUENCE [LARGE SCALE GENOMIC DNA]</scope>
    <source>
        <strain evidence="2">KCTC 52677</strain>
    </source>
</reference>
<gene>
    <name evidence="1" type="ORF">ACFOHH_06995</name>
</gene>
<sequence length="87" mass="9451">MTQIVTVSPTTAAYASQAMKPEARNRTPFEQRIHMWSEDARVSGDARTLALVTLIKPPALALALITAAGEPQRTLAEAQRLYDENAG</sequence>
<evidence type="ECO:0000313" key="1">
    <source>
        <dbReference type="EMBL" id="MFC3072840.1"/>
    </source>
</evidence>
<dbReference type="Proteomes" id="UP001595377">
    <property type="component" value="Unassembled WGS sequence"/>
</dbReference>
<organism evidence="1 2">
    <name type="scientific">Shinella pollutisoli</name>
    <dbReference type="NCBI Taxonomy" id="2250594"/>
    <lineage>
        <taxon>Bacteria</taxon>
        <taxon>Pseudomonadati</taxon>
        <taxon>Pseudomonadota</taxon>
        <taxon>Alphaproteobacteria</taxon>
        <taxon>Hyphomicrobiales</taxon>
        <taxon>Rhizobiaceae</taxon>
        <taxon>Shinella</taxon>
    </lineage>
</organism>
<dbReference type="EMBL" id="JBHRSP010000012">
    <property type="protein sequence ID" value="MFC3072840.1"/>
    <property type="molecule type" value="Genomic_DNA"/>
</dbReference>